<evidence type="ECO:0000256" key="2">
    <source>
        <dbReference type="SAM" id="MobiDB-lite"/>
    </source>
</evidence>
<dbReference type="OrthoDB" id="4088568at2759"/>
<reference evidence="3" key="1">
    <citation type="journal article" date="2020" name="Fungal Divers.">
        <title>Resolving the Mortierellaceae phylogeny through synthesis of multi-gene phylogenetics and phylogenomics.</title>
        <authorList>
            <person name="Vandepol N."/>
            <person name="Liber J."/>
            <person name="Desiro A."/>
            <person name="Na H."/>
            <person name="Kennedy M."/>
            <person name="Barry K."/>
            <person name="Grigoriev I.V."/>
            <person name="Miller A.N."/>
            <person name="O'Donnell K."/>
            <person name="Stajich J.E."/>
            <person name="Bonito G."/>
        </authorList>
    </citation>
    <scope>NUCLEOTIDE SEQUENCE</scope>
    <source>
        <strain evidence="3">NVP60</strain>
    </source>
</reference>
<feature type="region of interest" description="Disordered" evidence="2">
    <location>
        <begin position="827"/>
        <end position="891"/>
    </location>
</feature>
<feature type="compositionally biased region" description="Polar residues" evidence="2">
    <location>
        <begin position="1545"/>
        <end position="1560"/>
    </location>
</feature>
<feature type="compositionally biased region" description="Polar residues" evidence="2">
    <location>
        <begin position="434"/>
        <end position="444"/>
    </location>
</feature>
<feature type="compositionally biased region" description="Basic and acidic residues" evidence="2">
    <location>
        <begin position="873"/>
        <end position="887"/>
    </location>
</feature>
<feature type="region of interest" description="Disordered" evidence="2">
    <location>
        <begin position="366"/>
        <end position="562"/>
    </location>
</feature>
<evidence type="ECO:0000313" key="4">
    <source>
        <dbReference type="Proteomes" id="UP000823405"/>
    </source>
</evidence>
<feature type="coiled-coil region" evidence="1">
    <location>
        <begin position="278"/>
        <end position="319"/>
    </location>
</feature>
<evidence type="ECO:0000313" key="3">
    <source>
        <dbReference type="EMBL" id="KAG0320116.1"/>
    </source>
</evidence>
<keyword evidence="1" id="KW-0175">Coiled coil</keyword>
<feature type="compositionally biased region" description="Basic and acidic residues" evidence="2">
    <location>
        <begin position="1249"/>
        <end position="1258"/>
    </location>
</feature>
<sequence length="1979" mass="215677">MEDSSEEGCYCVQAQACPHWIATTMDSRLFTAKAHSHERTKTFEQERQQEDHRPIVSELQRELRTAMLEIEKLAKMSRDLAKVNQELEESRMLAVSDQARTAKRLLLVSGQLEYTEQKLFNLTKERDDGQKDSDLLRIERIKREALQEREDAGILKIEALQDELQECQRSERLVQQKLITIQSKYETLTKRHDNLKRQQQELELARESKEALAWLKETTDRLCSPPQGSLGQAIQQERSSYGSAANGLHQTSPSSSPPYPSSFIDPPLAAQNQLISLIKELATTNSTLRSELNEYRDLLQDTRNEVLTLRTQVEDYEQGHAFECCASRQDDTESFRTSKSAWSAMDIPFGGGLDAVSHIGTLGSIPGSPPPFMSSASKHRHHHRRHSGVRGNVFGELERLYSQGSQVPSSGKHKRSHSSKRSRRRESREEERTVASSAPSESNPTSMTVSTSTSTSEVRRGSTPLPLMSSSRSPPNPTPSKLRHQYVTEGASPTSNTSRSRRSMYTDADMDMLESGSDSGDGDRDDDGDLSSNDAETEDEQGPGFVTAFAEGTQPRTSESRPISPIRHELALLPPASLEDELNKTGIVAIPTPMTTTDTVHINSTEAVEFGPESHLKTRTSSISLLSAELQKATRGEAMRDLFMGGDRELAHNGENELHPLEGRRSTSFTRLEQEAIAEDQVHNPLTPSTWDKPERGRFTQHEKSSSDQGVLNTRQRRRLSEPLHQIAGVNSIPTKRSRPGSIYSIRRPRHRLESSDGYCSHLGHSATGSIGCLPELQRYKNTELVEPMVTERRQRMMEVWRVGVIEAAVTQQQSIHAVVAFGEQRKDGDSISIRSKASQRRNKGITGKQVPGKSDDRDAETADPEVLMPSSHKSESTIKENRESQDTARNVDTGVLGVAAELPAVAGSSTPNLIYKDTAHLTIDTAKGSTPAFVASKLPRDVELTREQKRRSVRSVKSFRSSFLHSPMGRSPLMARERRFPSETSTASEAFSNRRHDQEHRPYQLLHTLSAELLERLARSDTRELNRRLRRTFDIQALSQMSNSVIENVLTDVSNLGERFRWVEAQVANPVDELLDRRHDMHTPVNGEGSAASGQEDEGEADGEGAEDDAELSDWGFSVDEFFPLAHVVQEMLSEIGKLRMTINELQLSYVLKVEQDRIKAEKDFMEEFESEDETDIDYQHHQHHHHHHHHHHHLEETILAKAEQTAEKPGQLKNVLGGMLDRPRILGSASTGVSGFFNKVFGGSDKPSQDDAKAAETGKSSAVSQEPSKDKPTMSKSKSGPVIAATSRIFAESAWISSPNKAAETKMAPKGVPVADGARISSTGGIVLPNSRLSATTSLSTMATMSPAPSRSNTVHVSEGVATTTTAASTVMIRALDIRFSPSIKRTNMPHSPPASSPVAESVKGLFSRSLPQTQPFGMLSSETDTTFVPPVVLGDNAGSFKTMSSLPEESDIAANTVFVATPESDRAHAEVLSRSSDPVTVSSSSASKAPRPLGLSTKTSGLALNVVTKQDVFQDHWATSTASSLSLSASGSMANSDKRSNAESITEGIQASQPYRKSSSTASLSSNSTTHEATASLTPRVGAKPTLITRSGLTAVTPSTSTVSSPVSTTSWFDTKRFSGGPPSADATRPTNDARLPQENIFTAGFISAGSGSGSGSASGSALTALANTDQVFRKTRAVTSFHGGPGSRGSTDSVTRSLGRASGRESALAFLRGEVPASTVLSSIFNSSDAPPDASSSTSSDPDVTNQSDSKGKGLASERGLVITQTNVEVLDADVQEEEAEHEQEHEHQQDHKQEQGQRGRSRETLGIQGYITRAAPTITPSHSESGLLLQHAVAMSTPTTSLSQRTAVTSTAVAYVVATPDHTEDRDSSRRKRAVFDRDLIKASQKRILASVQHQQATTGADRPFVPQSNPRRARALSVDSAQSTEPLPANERLDLWRVGAGVSRDIWRGLIKKVDGGRSSGGGVGGGGGGGDS</sequence>
<evidence type="ECO:0000256" key="1">
    <source>
        <dbReference type="SAM" id="Coils"/>
    </source>
</evidence>
<feature type="region of interest" description="Disordered" evidence="2">
    <location>
        <begin position="1527"/>
        <end position="1636"/>
    </location>
</feature>
<feature type="region of interest" description="Disordered" evidence="2">
    <location>
        <begin position="1728"/>
        <end position="1767"/>
    </location>
</feature>
<feature type="compositionally biased region" description="Low complexity" evidence="2">
    <location>
        <begin position="1527"/>
        <end position="1538"/>
    </location>
</feature>
<feature type="region of interest" description="Disordered" evidence="2">
    <location>
        <begin position="1244"/>
        <end position="1283"/>
    </location>
</feature>
<feature type="compositionally biased region" description="Low complexity" evidence="2">
    <location>
        <begin position="1599"/>
        <end position="1614"/>
    </location>
</feature>
<feature type="region of interest" description="Disordered" evidence="2">
    <location>
        <begin position="679"/>
        <end position="723"/>
    </location>
</feature>
<feature type="compositionally biased region" description="Polar residues" evidence="2">
    <location>
        <begin position="226"/>
        <end position="251"/>
    </location>
</feature>
<feature type="compositionally biased region" description="Low complexity" evidence="2">
    <location>
        <begin position="1561"/>
        <end position="1573"/>
    </location>
</feature>
<feature type="compositionally biased region" description="Basic residues" evidence="2">
    <location>
        <begin position="411"/>
        <end position="425"/>
    </location>
</feature>
<organism evidence="3 4">
    <name type="scientific">Linnemannia gamsii</name>
    <dbReference type="NCBI Taxonomy" id="64522"/>
    <lineage>
        <taxon>Eukaryota</taxon>
        <taxon>Fungi</taxon>
        <taxon>Fungi incertae sedis</taxon>
        <taxon>Mucoromycota</taxon>
        <taxon>Mortierellomycotina</taxon>
        <taxon>Mortierellomycetes</taxon>
        <taxon>Mortierellales</taxon>
        <taxon>Mortierellaceae</taxon>
        <taxon>Linnemannia</taxon>
    </lineage>
</organism>
<feature type="region of interest" description="Disordered" evidence="2">
    <location>
        <begin position="1471"/>
        <end position="1500"/>
    </location>
</feature>
<feature type="compositionally biased region" description="Acidic residues" evidence="2">
    <location>
        <begin position="523"/>
        <end position="541"/>
    </location>
</feature>
<feature type="region of interest" description="Disordered" evidence="2">
    <location>
        <begin position="1898"/>
        <end position="1931"/>
    </location>
</feature>
<feature type="region of interest" description="Disordered" evidence="2">
    <location>
        <begin position="1081"/>
        <end position="1111"/>
    </location>
</feature>
<comment type="caution">
    <text evidence="3">The sequence shown here is derived from an EMBL/GenBank/DDBJ whole genome shotgun (WGS) entry which is preliminary data.</text>
</comment>
<feature type="region of interest" description="Disordered" evidence="2">
    <location>
        <begin position="1959"/>
        <end position="1979"/>
    </location>
</feature>
<accession>A0A9P6UUG4</accession>
<feature type="region of interest" description="Disordered" evidence="2">
    <location>
        <begin position="223"/>
        <end position="265"/>
    </location>
</feature>
<feature type="coiled-coil region" evidence="1">
    <location>
        <begin position="143"/>
        <end position="212"/>
    </location>
</feature>
<feature type="compositionally biased region" description="Gly residues" evidence="2">
    <location>
        <begin position="1964"/>
        <end position="1979"/>
    </location>
</feature>
<name>A0A9P6UUG4_9FUNG</name>
<feature type="compositionally biased region" description="Basic and acidic residues" evidence="2">
    <location>
        <begin position="692"/>
        <end position="706"/>
    </location>
</feature>
<gene>
    <name evidence="3" type="ORF">BGZ97_000695</name>
</gene>
<feature type="compositionally biased region" description="Acidic residues" evidence="2">
    <location>
        <begin position="1096"/>
        <end position="1111"/>
    </location>
</feature>
<protein>
    <submittedName>
        <fullName evidence="3">Uncharacterized protein</fullName>
    </submittedName>
</protein>
<feature type="compositionally biased region" description="Low complexity" evidence="2">
    <location>
        <begin position="1731"/>
        <end position="1747"/>
    </location>
</feature>
<proteinExistence type="predicted"/>
<feature type="region of interest" description="Disordered" evidence="2">
    <location>
        <begin position="1780"/>
        <end position="1807"/>
    </location>
</feature>
<feature type="compositionally biased region" description="Polar residues" evidence="2">
    <location>
        <begin position="983"/>
        <end position="992"/>
    </location>
</feature>
<feature type="compositionally biased region" description="Low complexity" evidence="2">
    <location>
        <begin position="1476"/>
        <end position="1494"/>
    </location>
</feature>
<dbReference type="EMBL" id="JAAAIN010000113">
    <property type="protein sequence ID" value="KAG0320116.1"/>
    <property type="molecule type" value="Genomic_DNA"/>
</dbReference>
<feature type="region of interest" description="Disordered" evidence="2">
    <location>
        <begin position="1682"/>
        <end position="1704"/>
    </location>
</feature>
<dbReference type="Proteomes" id="UP000823405">
    <property type="component" value="Unassembled WGS sequence"/>
</dbReference>
<feature type="compositionally biased region" description="Basic residues" evidence="2">
    <location>
        <begin position="377"/>
        <end position="388"/>
    </location>
</feature>
<feature type="coiled-coil region" evidence="1">
    <location>
        <begin position="56"/>
        <end position="93"/>
    </location>
</feature>
<feature type="compositionally biased region" description="Basic and acidic residues" evidence="2">
    <location>
        <begin position="1787"/>
        <end position="1807"/>
    </location>
</feature>
<feature type="compositionally biased region" description="Low complexity" evidence="2">
    <location>
        <begin position="445"/>
        <end position="473"/>
    </location>
</feature>
<keyword evidence="4" id="KW-1185">Reference proteome</keyword>
<feature type="region of interest" description="Disordered" evidence="2">
    <location>
        <begin position="981"/>
        <end position="1000"/>
    </location>
</feature>